<dbReference type="GO" id="GO:0003924">
    <property type="term" value="F:GTPase activity"/>
    <property type="evidence" value="ECO:0007669"/>
    <property type="project" value="InterPro"/>
</dbReference>
<evidence type="ECO:0000256" key="3">
    <source>
        <dbReference type="ARBA" id="ARBA00023134"/>
    </source>
</evidence>
<accession>G0UWV0</accession>
<evidence type="ECO:0000259" key="5">
    <source>
        <dbReference type="PROSITE" id="PS51883"/>
    </source>
</evidence>
<dbReference type="SUPFAM" id="SSF82051">
    <property type="entry name" value="Obg GTP-binding protein N-terminal domain"/>
    <property type="match status" value="1"/>
</dbReference>
<keyword evidence="2" id="KW-0547">Nucleotide-binding</keyword>
<name>G0UWV0_TRYCI</name>
<dbReference type="PANTHER" id="PTHR11702:SF31">
    <property type="entry name" value="MITOCHONDRIAL RIBOSOME-ASSOCIATED GTPASE 2"/>
    <property type="match status" value="1"/>
</dbReference>
<dbReference type="Pfam" id="PF01926">
    <property type="entry name" value="MMR_HSR1"/>
    <property type="match status" value="1"/>
</dbReference>
<dbReference type="InterPro" id="IPR036726">
    <property type="entry name" value="GTP1_OBG_dom_sf"/>
</dbReference>
<evidence type="ECO:0000256" key="1">
    <source>
        <dbReference type="ARBA" id="ARBA00007699"/>
    </source>
</evidence>
<dbReference type="InterPro" id="IPR027417">
    <property type="entry name" value="P-loop_NTPase"/>
</dbReference>
<dbReference type="InterPro" id="IPR031167">
    <property type="entry name" value="G_OBG"/>
</dbReference>
<comment type="similarity">
    <text evidence="1">Belongs to the TRAFAC class OBG-HflX-like GTPase superfamily. OBG GTPase family.</text>
</comment>
<dbReference type="GO" id="GO:0000287">
    <property type="term" value="F:magnesium ion binding"/>
    <property type="evidence" value="ECO:0007669"/>
    <property type="project" value="InterPro"/>
</dbReference>
<dbReference type="VEuPathDB" id="TriTrypDB:TcIL3000_10_6400"/>
<dbReference type="PANTHER" id="PTHR11702">
    <property type="entry name" value="DEVELOPMENTALLY REGULATED GTP-BINDING PROTEIN-RELATED"/>
    <property type="match status" value="1"/>
</dbReference>
<reference evidence="6" key="1">
    <citation type="journal article" date="2012" name="Proc. Natl. Acad. Sci. U.S.A.">
        <title>Antigenic diversity is generated by distinct evolutionary mechanisms in African trypanosome species.</title>
        <authorList>
            <person name="Jackson A.P."/>
            <person name="Berry A."/>
            <person name="Aslett M."/>
            <person name="Allison H.C."/>
            <person name="Burton P."/>
            <person name="Vavrova-Anderson J."/>
            <person name="Brown R."/>
            <person name="Browne H."/>
            <person name="Corton N."/>
            <person name="Hauser H."/>
            <person name="Gamble J."/>
            <person name="Gilderthorp R."/>
            <person name="Marcello L."/>
            <person name="McQuillan J."/>
            <person name="Otto T.D."/>
            <person name="Quail M.A."/>
            <person name="Sanders M.J."/>
            <person name="van Tonder A."/>
            <person name="Ginger M.L."/>
            <person name="Field M.C."/>
            <person name="Barry J.D."/>
            <person name="Hertz-Fowler C."/>
            <person name="Berriman M."/>
        </authorList>
    </citation>
    <scope>NUCLEOTIDE SEQUENCE</scope>
    <source>
        <strain evidence="6">IL3000</strain>
    </source>
</reference>
<sequence>MWQCALVRCYVVSLCTCIPFTSPYCHILLPLSLPLSICTWLPLFFSLNYSNGAVVRMIHTCLRFRGVNRQHPFVDAVKLLISSGAGGDGASIMSHEHGNEFAGPGGGNGGRGGNVMLRGSRRVCDLSHISAMGNQISAESGSVGFARTAHGRRGRDLFLELPVGTVVTDVDTNEVVYDIEEDGVELLLLQGGQGGKGNAAFANKWHHSPTESTRGLPGNTMLAQFELKSLADVGLIGYPNAGKSSLLSAISTSKPAIAPYAFTTKRPYVGVVHDLYGNTVRIADLPGLIEGAYENRGLGHRFLRHAERTQTLAYVVDMDKSYTPSDVTRPPEPWEAVEALRSELEYYLPGLSSRAVMVFANKMDINRDSDGRLLKTKFEELQRRVQLPVFPVSAALGIELGASHPQAGLEDAMKHLCEAVLQKKRRHEFMRESQRKLEVLALEQTFRAKNIGAFTPAEDVDEKNGGVSLVDQQFGSCGFSGLGEDFNAYQQAVLARGRLHDYRDLTMKGRYWSLTRRNGERVGSERWR</sequence>
<dbReference type="InterPro" id="IPR006073">
    <property type="entry name" value="GTP-bd"/>
</dbReference>
<evidence type="ECO:0000256" key="2">
    <source>
        <dbReference type="ARBA" id="ARBA00022741"/>
    </source>
</evidence>
<dbReference type="NCBIfam" id="NF008956">
    <property type="entry name" value="PRK12299.1"/>
    <property type="match status" value="1"/>
</dbReference>
<dbReference type="GO" id="GO:0042254">
    <property type="term" value="P:ribosome biogenesis"/>
    <property type="evidence" value="ECO:0007669"/>
    <property type="project" value="UniProtKB-UniRule"/>
</dbReference>
<keyword evidence="3" id="KW-0342">GTP-binding</keyword>
<dbReference type="NCBIfam" id="TIGR02729">
    <property type="entry name" value="Obg_CgtA"/>
    <property type="match status" value="1"/>
</dbReference>
<organism evidence="6">
    <name type="scientific">Trypanosoma congolense (strain IL3000)</name>
    <dbReference type="NCBI Taxonomy" id="1068625"/>
    <lineage>
        <taxon>Eukaryota</taxon>
        <taxon>Discoba</taxon>
        <taxon>Euglenozoa</taxon>
        <taxon>Kinetoplastea</taxon>
        <taxon>Metakinetoplastina</taxon>
        <taxon>Trypanosomatida</taxon>
        <taxon>Trypanosomatidae</taxon>
        <taxon>Trypanosoma</taxon>
        <taxon>Nannomonas</taxon>
    </lineage>
</organism>
<dbReference type="PROSITE" id="PS51710">
    <property type="entry name" value="G_OBG"/>
    <property type="match status" value="1"/>
</dbReference>
<dbReference type="Gene3D" id="2.70.210.12">
    <property type="entry name" value="GTP1/OBG domain"/>
    <property type="match status" value="1"/>
</dbReference>
<dbReference type="InterPro" id="IPR045086">
    <property type="entry name" value="OBG_GTPase"/>
</dbReference>
<dbReference type="AlphaFoldDB" id="G0UWV0"/>
<dbReference type="InterPro" id="IPR014100">
    <property type="entry name" value="GTP-bd_Obg/CgtA"/>
</dbReference>
<gene>
    <name evidence="6" type="ORF">TCIL3000_10_6400</name>
</gene>
<evidence type="ECO:0000313" key="6">
    <source>
        <dbReference type="EMBL" id="CCC93867.1"/>
    </source>
</evidence>
<feature type="domain" description="OBG-type G" evidence="4">
    <location>
        <begin position="231"/>
        <end position="412"/>
    </location>
</feature>
<proteinExistence type="inferred from homology"/>
<dbReference type="Gene3D" id="3.40.50.300">
    <property type="entry name" value="P-loop containing nucleotide triphosphate hydrolases"/>
    <property type="match status" value="1"/>
</dbReference>
<feature type="domain" description="Obg" evidence="5">
    <location>
        <begin position="71"/>
        <end position="230"/>
    </location>
</feature>
<dbReference type="InterPro" id="IPR006169">
    <property type="entry name" value="GTP1_OBG_dom"/>
</dbReference>
<dbReference type="Pfam" id="PF01018">
    <property type="entry name" value="GTP1_OBG"/>
    <property type="match status" value="1"/>
</dbReference>
<dbReference type="CDD" id="cd01898">
    <property type="entry name" value="Obg"/>
    <property type="match status" value="1"/>
</dbReference>
<dbReference type="EMBL" id="HE575323">
    <property type="protein sequence ID" value="CCC93867.1"/>
    <property type="molecule type" value="Genomic_DNA"/>
</dbReference>
<dbReference type="GO" id="GO:0005739">
    <property type="term" value="C:mitochondrion"/>
    <property type="evidence" value="ECO:0007669"/>
    <property type="project" value="TreeGrafter"/>
</dbReference>
<protein>
    <submittedName>
        <fullName evidence="6">Putative GTP-binding protein</fullName>
    </submittedName>
</protein>
<dbReference type="SUPFAM" id="SSF52540">
    <property type="entry name" value="P-loop containing nucleoside triphosphate hydrolases"/>
    <property type="match status" value="1"/>
</dbReference>
<dbReference type="PRINTS" id="PR00326">
    <property type="entry name" value="GTP1OBG"/>
</dbReference>
<dbReference type="FunFam" id="3.40.50.300:FF:002674">
    <property type="entry name" value="GTP-binding protein, putative"/>
    <property type="match status" value="1"/>
</dbReference>
<evidence type="ECO:0000259" key="4">
    <source>
        <dbReference type="PROSITE" id="PS51710"/>
    </source>
</evidence>
<dbReference type="PROSITE" id="PS51883">
    <property type="entry name" value="OBG"/>
    <property type="match status" value="1"/>
</dbReference>
<dbReference type="FunFam" id="2.70.210.12:FF:000001">
    <property type="entry name" value="GTPase Obg"/>
    <property type="match status" value="1"/>
</dbReference>
<dbReference type="GO" id="GO:0005525">
    <property type="term" value="F:GTP binding"/>
    <property type="evidence" value="ECO:0007669"/>
    <property type="project" value="UniProtKB-KW"/>
</dbReference>